<dbReference type="Proteomes" id="UP000499080">
    <property type="component" value="Unassembled WGS sequence"/>
</dbReference>
<organism evidence="2 3">
    <name type="scientific">Araneus ventricosus</name>
    <name type="common">Orbweaver spider</name>
    <name type="synonym">Epeira ventricosa</name>
    <dbReference type="NCBI Taxonomy" id="182803"/>
    <lineage>
        <taxon>Eukaryota</taxon>
        <taxon>Metazoa</taxon>
        <taxon>Ecdysozoa</taxon>
        <taxon>Arthropoda</taxon>
        <taxon>Chelicerata</taxon>
        <taxon>Arachnida</taxon>
        <taxon>Araneae</taxon>
        <taxon>Araneomorphae</taxon>
        <taxon>Entelegynae</taxon>
        <taxon>Araneoidea</taxon>
        <taxon>Araneidae</taxon>
        <taxon>Araneus</taxon>
    </lineage>
</organism>
<feature type="region of interest" description="Disordered" evidence="1">
    <location>
        <begin position="176"/>
        <end position="198"/>
    </location>
</feature>
<evidence type="ECO:0000256" key="1">
    <source>
        <dbReference type="SAM" id="MobiDB-lite"/>
    </source>
</evidence>
<dbReference type="AlphaFoldDB" id="A0A4Y2VLE3"/>
<protein>
    <submittedName>
        <fullName evidence="2">Uncharacterized protein</fullName>
    </submittedName>
</protein>
<dbReference type="EMBL" id="BGPR01047531">
    <property type="protein sequence ID" value="GBO24567.1"/>
    <property type="molecule type" value="Genomic_DNA"/>
</dbReference>
<keyword evidence="3" id="KW-1185">Reference proteome</keyword>
<sequence length="223" mass="25247">MCDPSPLLRYVRWFSSAGHSRALYSRPFPFLAIHLGRSSMEASRNVNASSTAQCDLFCTYFSIRLQNLKLRLLRFTPGRERLVPFPHTYLHKSNFTISERQSKWRLLDTQTSVHTTPIIIALTTRFGVEGSAHECPAFSRTFTKGVLQSIWSASHQTVPFFSTFNHVGHSRRLCKPHNGSLQSPRAAVPTPPPAFKTKHPPCLSREGFTLPSLLSGFRFCQRA</sequence>
<gene>
    <name evidence="2" type="ORF">AVEN_84436_1</name>
</gene>
<comment type="caution">
    <text evidence="2">The sequence shown here is derived from an EMBL/GenBank/DDBJ whole genome shotgun (WGS) entry which is preliminary data.</text>
</comment>
<evidence type="ECO:0000313" key="2">
    <source>
        <dbReference type="EMBL" id="GBO24567.1"/>
    </source>
</evidence>
<accession>A0A4Y2VLE3</accession>
<name>A0A4Y2VLE3_ARAVE</name>
<proteinExistence type="predicted"/>
<reference evidence="2 3" key="1">
    <citation type="journal article" date="2019" name="Sci. Rep.">
        <title>Orb-weaving spider Araneus ventricosus genome elucidates the spidroin gene catalogue.</title>
        <authorList>
            <person name="Kono N."/>
            <person name="Nakamura H."/>
            <person name="Ohtoshi R."/>
            <person name="Moran D.A.P."/>
            <person name="Shinohara A."/>
            <person name="Yoshida Y."/>
            <person name="Fujiwara M."/>
            <person name="Mori M."/>
            <person name="Tomita M."/>
            <person name="Arakawa K."/>
        </authorList>
    </citation>
    <scope>NUCLEOTIDE SEQUENCE [LARGE SCALE GENOMIC DNA]</scope>
</reference>
<evidence type="ECO:0000313" key="3">
    <source>
        <dbReference type="Proteomes" id="UP000499080"/>
    </source>
</evidence>